<evidence type="ECO:0000313" key="2">
    <source>
        <dbReference type="Proteomes" id="UP000274661"/>
    </source>
</evidence>
<organism evidence="1 2">
    <name type="scientific">Sphingomonas ginkgonis</name>
    <dbReference type="NCBI Taxonomy" id="2315330"/>
    <lineage>
        <taxon>Bacteria</taxon>
        <taxon>Pseudomonadati</taxon>
        <taxon>Pseudomonadota</taxon>
        <taxon>Alphaproteobacteria</taxon>
        <taxon>Sphingomonadales</taxon>
        <taxon>Sphingomonadaceae</taxon>
        <taxon>Sphingomonas</taxon>
    </lineage>
</organism>
<comment type="caution">
    <text evidence="1">The sequence shown here is derived from an EMBL/GenBank/DDBJ whole genome shotgun (WGS) entry which is preliminary data.</text>
</comment>
<evidence type="ECO:0000313" key="1">
    <source>
        <dbReference type="EMBL" id="RST31848.1"/>
    </source>
</evidence>
<protein>
    <submittedName>
        <fullName evidence="1">DUF2793 domain-containing protein</fullName>
    </submittedName>
</protein>
<dbReference type="Pfam" id="PF10983">
    <property type="entry name" value="DUF2793"/>
    <property type="match status" value="1"/>
</dbReference>
<dbReference type="AlphaFoldDB" id="A0A3R9YP10"/>
<dbReference type="InterPro" id="IPR021251">
    <property type="entry name" value="DUF2793"/>
</dbReference>
<proteinExistence type="predicted"/>
<dbReference type="OrthoDB" id="564699at2"/>
<keyword evidence="2" id="KW-1185">Reference proteome</keyword>
<dbReference type="RefSeq" id="WP_126719788.1">
    <property type="nucleotide sequence ID" value="NZ_RWJF01000001.1"/>
</dbReference>
<dbReference type="EMBL" id="RWJF01000001">
    <property type="protein sequence ID" value="RST31848.1"/>
    <property type="molecule type" value="Genomic_DNA"/>
</dbReference>
<dbReference type="Proteomes" id="UP000274661">
    <property type="component" value="Unassembled WGS sequence"/>
</dbReference>
<name>A0A3R9YP10_9SPHN</name>
<sequence>MGTCKERSRIASQAQKEVTHNEALQSLDFLVAPAVMALGAQSPPASPSAGEAYVVGSAPTGAFAGRTHQIAGYTAGGWRFLQPTEGMQLFVRADNCVALFAGGQWLLGRINAKAVHIDGKQVLAGQAAAIADPAGGSVQDLPCRAALASVLAALRQHGLIAA</sequence>
<accession>A0A3R9YP10</accession>
<reference evidence="1 2" key="1">
    <citation type="submission" date="2018-12" db="EMBL/GenBank/DDBJ databases">
        <title>Sphingomonas sp. HMF7854 Genome sequencing and assembly.</title>
        <authorList>
            <person name="Cha I."/>
            <person name="Kang H."/>
            <person name="Kim H."/>
            <person name="Kang J."/>
            <person name="Joh K."/>
        </authorList>
    </citation>
    <scope>NUCLEOTIDE SEQUENCE [LARGE SCALE GENOMIC DNA]</scope>
    <source>
        <strain evidence="1 2">HMF7854</strain>
    </source>
</reference>
<gene>
    <name evidence="1" type="ORF">HMF7854_14135</name>
</gene>